<dbReference type="InterPro" id="IPR013022">
    <property type="entry name" value="Xyl_isomerase-like_TIM-brl"/>
</dbReference>
<name>A0A4Q2UJ36_9BACT</name>
<comment type="caution">
    <text evidence="2">The sequence shown here is derived from an EMBL/GenBank/DDBJ whole genome shotgun (WGS) entry which is preliminary data.</text>
</comment>
<gene>
    <name evidence="2" type="ORF">EQG79_25335</name>
</gene>
<dbReference type="Proteomes" id="UP000290407">
    <property type="component" value="Unassembled WGS sequence"/>
</dbReference>
<accession>A0A4Q2UJ36</accession>
<evidence type="ECO:0000313" key="2">
    <source>
        <dbReference type="EMBL" id="RYC67430.1"/>
    </source>
</evidence>
<dbReference type="AlphaFoldDB" id="A0A4Q2UJ36"/>
<evidence type="ECO:0000259" key="1">
    <source>
        <dbReference type="Pfam" id="PF01261"/>
    </source>
</evidence>
<keyword evidence="3" id="KW-1185">Reference proteome</keyword>
<keyword evidence="2" id="KW-0413">Isomerase</keyword>
<dbReference type="SUPFAM" id="SSF51658">
    <property type="entry name" value="Xylose isomerase-like"/>
    <property type="match status" value="1"/>
</dbReference>
<dbReference type="RefSeq" id="WP_129605372.1">
    <property type="nucleotide sequence ID" value="NZ_SBLB01000008.1"/>
</dbReference>
<evidence type="ECO:0000313" key="3">
    <source>
        <dbReference type="Proteomes" id="UP000290407"/>
    </source>
</evidence>
<dbReference type="Pfam" id="PF01261">
    <property type="entry name" value="AP_endonuc_2"/>
    <property type="match status" value="1"/>
</dbReference>
<dbReference type="PANTHER" id="PTHR12110">
    <property type="entry name" value="HYDROXYPYRUVATE ISOMERASE"/>
    <property type="match status" value="1"/>
</dbReference>
<dbReference type="GO" id="GO:0016853">
    <property type="term" value="F:isomerase activity"/>
    <property type="evidence" value="ECO:0007669"/>
    <property type="project" value="UniProtKB-KW"/>
</dbReference>
<feature type="domain" description="Xylose isomerase-like TIM barrel" evidence="1">
    <location>
        <begin position="69"/>
        <end position="311"/>
    </location>
</feature>
<proteinExistence type="predicted"/>
<reference evidence="2 3" key="1">
    <citation type="submission" date="2019-01" db="EMBL/GenBank/DDBJ databases">
        <title>Spirosoma flava sp. nov., a propanil-degrading bacterium isolated from herbicide-contaminated soil.</title>
        <authorList>
            <person name="Zhang L."/>
            <person name="Jiang J.-D."/>
        </authorList>
    </citation>
    <scope>NUCLEOTIDE SEQUENCE [LARGE SCALE GENOMIC DNA]</scope>
    <source>
        <strain evidence="2 3">TY50</strain>
    </source>
</reference>
<dbReference type="InterPro" id="IPR006311">
    <property type="entry name" value="TAT_signal"/>
</dbReference>
<sequence length="322" mass="34889">MSLNRRQTITALAASAGASLLPKPVRSAPELTRNADASPASPAPAAPFTLCLNMSTIRGHKLGFVKELETASKAGFRSVEIWMDTYQDYLKSHSPADARKLLGDLGITVENTIGFAPWLVDDASARAKGLDQLKREMELLAQIGCKRTAAPSIGVQAPDAPLVDLRRAAERYRAILDLGDQTGVVPQLELWGFSRNLNKLSEVMYVALESGHPSARVLLDIYHLYKGGSAPAGLPFVGKPVIEVFHVNDYPANLSREAITDADRVFPGDGVAPIRDTLRVIKDPTRPIVLSLEVFNKTYYAQPADTVAKIAFQKMKAMVAGV</sequence>
<dbReference type="PROSITE" id="PS51318">
    <property type="entry name" value="TAT"/>
    <property type="match status" value="1"/>
</dbReference>
<dbReference type="InterPro" id="IPR036237">
    <property type="entry name" value="Xyl_isomerase-like_sf"/>
</dbReference>
<dbReference type="Gene3D" id="3.20.20.150">
    <property type="entry name" value="Divalent-metal-dependent TIM barrel enzymes"/>
    <property type="match status" value="1"/>
</dbReference>
<dbReference type="EMBL" id="SBLB01000008">
    <property type="protein sequence ID" value="RYC67430.1"/>
    <property type="molecule type" value="Genomic_DNA"/>
</dbReference>
<dbReference type="PANTHER" id="PTHR12110:SF48">
    <property type="entry name" value="BLL3656 PROTEIN"/>
    <property type="match status" value="1"/>
</dbReference>
<protein>
    <submittedName>
        <fullName evidence="2">Sugar phosphate isomerase/epimerase</fullName>
    </submittedName>
</protein>
<dbReference type="InterPro" id="IPR050312">
    <property type="entry name" value="IolE/XylAMocC-like"/>
</dbReference>
<organism evidence="2 3">
    <name type="scientific">Spirosoma sordidisoli</name>
    <dbReference type="NCBI Taxonomy" id="2502893"/>
    <lineage>
        <taxon>Bacteria</taxon>
        <taxon>Pseudomonadati</taxon>
        <taxon>Bacteroidota</taxon>
        <taxon>Cytophagia</taxon>
        <taxon>Cytophagales</taxon>
        <taxon>Cytophagaceae</taxon>
        <taxon>Spirosoma</taxon>
    </lineage>
</organism>